<gene>
    <name evidence="2" type="ORF">LSP00402_LOCUS8327</name>
</gene>
<name>A0A7S2TN98_9EUKA</name>
<dbReference type="AlphaFoldDB" id="A0A7S2TN98"/>
<sequence length="126" mass="13592">MSGSRHQRNPTPIPADLKPPSQVGGTRETKPGDKKGLAGGIHSIPEHSPSRGHQRKSTPLPGDLKVPTNNKKKENPLGTISEQTNPGHMRKATPIPGKLDMGKKKFKPGIGKITETISEAIIEEER</sequence>
<feature type="compositionally biased region" description="Basic and acidic residues" evidence="1">
    <location>
        <begin position="27"/>
        <end position="36"/>
    </location>
</feature>
<dbReference type="EMBL" id="HBHP01013379">
    <property type="protein sequence ID" value="CAD9760751.1"/>
    <property type="molecule type" value="Transcribed_RNA"/>
</dbReference>
<evidence type="ECO:0000256" key="1">
    <source>
        <dbReference type="SAM" id="MobiDB-lite"/>
    </source>
</evidence>
<proteinExistence type="predicted"/>
<protein>
    <submittedName>
        <fullName evidence="2">Uncharacterized protein</fullName>
    </submittedName>
</protein>
<feature type="region of interest" description="Disordered" evidence="1">
    <location>
        <begin position="1"/>
        <end position="106"/>
    </location>
</feature>
<reference evidence="2" key="1">
    <citation type="submission" date="2021-01" db="EMBL/GenBank/DDBJ databases">
        <authorList>
            <person name="Corre E."/>
            <person name="Pelletier E."/>
            <person name="Niang G."/>
            <person name="Scheremetjew M."/>
            <person name="Finn R."/>
            <person name="Kale V."/>
            <person name="Holt S."/>
            <person name="Cochrane G."/>
            <person name="Meng A."/>
            <person name="Brown T."/>
            <person name="Cohen L."/>
        </authorList>
    </citation>
    <scope>NUCLEOTIDE SEQUENCE</scope>
    <source>
        <strain evidence="2">CCMP622</strain>
    </source>
</reference>
<accession>A0A7S2TN98</accession>
<organism evidence="2">
    <name type="scientific">Lotharella oceanica</name>
    <dbReference type="NCBI Taxonomy" id="641309"/>
    <lineage>
        <taxon>Eukaryota</taxon>
        <taxon>Sar</taxon>
        <taxon>Rhizaria</taxon>
        <taxon>Cercozoa</taxon>
        <taxon>Chlorarachniophyceae</taxon>
        <taxon>Lotharella</taxon>
    </lineage>
</organism>
<evidence type="ECO:0000313" key="2">
    <source>
        <dbReference type="EMBL" id="CAD9760751.1"/>
    </source>
</evidence>